<name>A0A4Y9SKH3_9BURK</name>
<dbReference type="GO" id="GO:0003700">
    <property type="term" value="F:DNA-binding transcription factor activity"/>
    <property type="evidence" value="ECO:0007669"/>
    <property type="project" value="InterPro"/>
</dbReference>
<dbReference type="Gene3D" id="3.40.50.880">
    <property type="match status" value="1"/>
</dbReference>
<organism evidence="4 5">
    <name type="scientific">Duganella callida</name>
    <dbReference type="NCBI Taxonomy" id="2561932"/>
    <lineage>
        <taxon>Bacteria</taxon>
        <taxon>Pseudomonadati</taxon>
        <taxon>Pseudomonadota</taxon>
        <taxon>Betaproteobacteria</taxon>
        <taxon>Burkholderiales</taxon>
        <taxon>Oxalobacteraceae</taxon>
        <taxon>Telluria group</taxon>
        <taxon>Duganella</taxon>
    </lineage>
</organism>
<dbReference type="InterPro" id="IPR052158">
    <property type="entry name" value="INH-QAR"/>
</dbReference>
<protein>
    <submittedName>
        <fullName evidence="4">GlxA family transcriptional regulator</fullName>
    </submittedName>
</protein>
<dbReference type="CDD" id="cd03137">
    <property type="entry name" value="GATase1_AraC_1"/>
    <property type="match status" value="1"/>
</dbReference>
<evidence type="ECO:0000256" key="1">
    <source>
        <dbReference type="ARBA" id="ARBA00023015"/>
    </source>
</evidence>
<dbReference type="Pfam" id="PF12833">
    <property type="entry name" value="HTH_18"/>
    <property type="match status" value="1"/>
</dbReference>
<keyword evidence="5" id="KW-1185">Reference proteome</keyword>
<reference evidence="4 5" key="1">
    <citation type="submission" date="2019-03" db="EMBL/GenBank/DDBJ databases">
        <title>Draft Genome Sequence of Duganella callidus sp. nov., a Novel Duganella Species Isolated from Cultivated Soil.</title>
        <authorList>
            <person name="Raths R."/>
            <person name="Peta V."/>
            <person name="Bucking H."/>
        </authorList>
    </citation>
    <scope>NUCLEOTIDE SEQUENCE [LARGE SCALE GENOMIC DNA]</scope>
    <source>
        <strain evidence="4 5">DN04</strain>
    </source>
</reference>
<keyword evidence="2" id="KW-0804">Transcription</keyword>
<dbReference type="PROSITE" id="PS01124">
    <property type="entry name" value="HTH_ARAC_FAMILY_2"/>
    <property type="match status" value="1"/>
</dbReference>
<feature type="domain" description="HTH araC/xylS-type" evidence="3">
    <location>
        <begin position="209"/>
        <end position="307"/>
    </location>
</feature>
<keyword evidence="1" id="KW-0805">Transcription regulation</keyword>
<evidence type="ECO:0000256" key="2">
    <source>
        <dbReference type="ARBA" id="ARBA00023163"/>
    </source>
</evidence>
<dbReference type="GO" id="GO:0043565">
    <property type="term" value="F:sequence-specific DNA binding"/>
    <property type="evidence" value="ECO:0007669"/>
    <property type="project" value="InterPro"/>
</dbReference>
<dbReference type="PANTHER" id="PTHR43130">
    <property type="entry name" value="ARAC-FAMILY TRANSCRIPTIONAL REGULATOR"/>
    <property type="match status" value="1"/>
</dbReference>
<dbReference type="SUPFAM" id="SSF52317">
    <property type="entry name" value="Class I glutamine amidotransferase-like"/>
    <property type="match status" value="1"/>
</dbReference>
<dbReference type="InterPro" id="IPR002818">
    <property type="entry name" value="DJ-1/PfpI"/>
</dbReference>
<dbReference type="AlphaFoldDB" id="A0A4Y9SKH3"/>
<sequence length="310" mass="34483">MIRIGILLYPQFQMINLAMTTVFEYANLSMDEPLYEVTLISEQGGLVRSSSLVEVNTMPFGDTRYDTLLVAGGNDSTVGSPALIDFLRKSARRTRRLGGPCTGAFNLAEAGLLNDRRATTHWFHALTMRHKYPEVKLDEDSIFVHDAGIWTSAGATACIDMALAFVEDDAGVDIARVVARKLVVYHRRMGGQSQHSALLEIAPRTDRIQKALIYAKSNLNQKLSVEELAEAVHLSPRQFSRAFTDETGMTPAKAVERLRMETARLMIESSSVPIETVAKDTGFGDPDRMRRAFIRVYGQPPQVIRRAYGT</sequence>
<dbReference type="InterPro" id="IPR018060">
    <property type="entry name" value="HTH_AraC"/>
</dbReference>
<dbReference type="Proteomes" id="UP000297729">
    <property type="component" value="Unassembled WGS sequence"/>
</dbReference>
<dbReference type="EMBL" id="SPVG01000072">
    <property type="protein sequence ID" value="TFW27182.1"/>
    <property type="molecule type" value="Genomic_DNA"/>
</dbReference>
<dbReference type="SUPFAM" id="SSF46689">
    <property type="entry name" value="Homeodomain-like"/>
    <property type="match status" value="2"/>
</dbReference>
<dbReference type="OrthoDB" id="9794896at2"/>
<dbReference type="PANTHER" id="PTHR43130:SF3">
    <property type="entry name" value="HTH-TYPE TRANSCRIPTIONAL REGULATOR RV1931C"/>
    <property type="match status" value="1"/>
</dbReference>
<evidence type="ECO:0000259" key="3">
    <source>
        <dbReference type="PROSITE" id="PS01124"/>
    </source>
</evidence>
<dbReference type="RefSeq" id="WP_135200836.1">
    <property type="nucleotide sequence ID" value="NZ_SPVG01000072.1"/>
</dbReference>
<dbReference type="InterPro" id="IPR009057">
    <property type="entry name" value="Homeodomain-like_sf"/>
</dbReference>
<evidence type="ECO:0000313" key="4">
    <source>
        <dbReference type="EMBL" id="TFW27182.1"/>
    </source>
</evidence>
<dbReference type="Gene3D" id="1.10.10.60">
    <property type="entry name" value="Homeodomain-like"/>
    <property type="match status" value="1"/>
</dbReference>
<comment type="caution">
    <text evidence="4">The sequence shown here is derived from an EMBL/GenBank/DDBJ whole genome shotgun (WGS) entry which is preliminary data.</text>
</comment>
<accession>A0A4Y9SKH3</accession>
<dbReference type="InterPro" id="IPR029062">
    <property type="entry name" value="Class_I_gatase-like"/>
</dbReference>
<dbReference type="SMART" id="SM00342">
    <property type="entry name" value="HTH_ARAC"/>
    <property type="match status" value="1"/>
</dbReference>
<dbReference type="Pfam" id="PF01965">
    <property type="entry name" value="DJ-1_PfpI"/>
    <property type="match status" value="1"/>
</dbReference>
<proteinExistence type="predicted"/>
<evidence type="ECO:0000313" key="5">
    <source>
        <dbReference type="Proteomes" id="UP000297729"/>
    </source>
</evidence>
<gene>
    <name evidence="4" type="ORF">E4L98_06940</name>
</gene>